<evidence type="ECO:0000256" key="1">
    <source>
        <dbReference type="ARBA" id="ARBA00022723"/>
    </source>
</evidence>
<feature type="domain" description="Zinc finger PHD-type" evidence="5">
    <location>
        <begin position="368"/>
        <end position="410"/>
    </location>
</feature>
<evidence type="ECO:0000256" key="2">
    <source>
        <dbReference type="ARBA" id="ARBA00022771"/>
    </source>
</evidence>
<evidence type="ECO:0000256" key="3">
    <source>
        <dbReference type="ARBA" id="ARBA00022833"/>
    </source>
</evidence>
<dbReference type="SMART" id="SM00249">
    <property type="entry name" value="PHD"/>
    <property type="match status" value="1"/>
</dbReference>
<sequence length="412" mass="47091">MGLTEKPALTSGECKWKDLSRKEVEPAPLKKISFHKPKRTGRLDRQLPETVRSRSSSTARATVLTDDDIKELQIIAPGAAVLTSLENSDTDTASDTDTEEHSNLPEPLTVLFDGTLRELSPQELQVKSEDTFHRLKNKLQPHQCERLEFVTRQQSSSKDWQTYRAGRITSTRFYRVATADNISNTYLSEIMQYNHTQLNVPSVQWGKSMEETARQAYTSLMVENHQDFSVSSCGLMVRPSEPHLGSSPDGMVRCTCCGKGLVEIKCPYKYRDGLQGSAEDRQFCLDKSFSLKNSHPYYYQTQLHMFVSDVSYCDFVLWTRNEVIVERILKNAEFLQENLPKAQHAFISTVLPEILTRRHDPSLRAQSVCKICERPDFGKTINCARCNCHFHYSCAQIKRKSATWLCRECQNN</sequence>
<dbReference type="Proteomes" id="UP000694427">
    <property type="component" value="Unplaced"/>
</dbReference>
<dbReference type="Gene3D" id="3.90.320.10">
    <property type="match status" value="1"/>
</dbReference>
<dbReference type="InterPro" id="IPR019786">
    <property type="entry name" value="Zinc_finger_PHD-type_CS"/>
</dbReference>
<dbReference type="InterPro" id="IPR013083">
    <property type="entry name" value="Znf_RING/FYVE/PHD"/>
</dbReference>
<dbReference type="InterPro" id="IPR019080">
    <property type="entry name" value="YqaJ_viral_recombinase"/>
</dbReference>
<evidence type="ECO:0000313" key="7">
    <source>
        <dbReference type="Proteomes" id="UP000694427"/>
    </source>
</evidence>
<dbReference type="InterPro" id="IPR001965">
    <property type="entry name" value="Znf_PHD"/>
</dbReference>
<dbReference type="GO" id="GO:0006281">
    <property type="term" value="P:DNA repair"/>
    <property type="evidence" value="ECO:0007669"/>
    <property type="project" value="UniProtKB-ARBA"/>
</dbReference>
<dbReference type="SUPFAM" id="SSF57903">
    <property type="entry name" value="FYVE/PHD zinc finger"/>
    <property type="match status" value="1"/>
</dbReference>
<proteinExistence type="predicted"/>
<feature type="region of interest" description="Disordered" evidence="4">
    <location>
        <begin position="31"/>
        <end position="59"/>
    </location>
</feature>
<dbReference type="CDD" id="cd22343">
    <property type="entry name" value="PDDEXK_lambda_exonuclease-like"/>
    <property type="match status" value="1"/>
</dbReference>
<dbReference type="InterPro" id="IPR011604">
    <property type="entry name" value="PDDEXK-like_dom_sf"/>
</dbReference>
<keyword evidence="7" id="KW-1185">Reference proteome</keyword>
<dbReference type="Gene3D" id="3.30.40.10">
    <property type="entry name" value="Zinc/RING finger domain, C3HC4 (zinc finger)"/>
    <property type="match status" value="1"/>
</dbReference>
<dbReference type="CDD" id="cd15489">
    <property type="entry name" value="PHD_SF"/>
    <property type="match status" value="1"/>
</dbReference>
<name>A0A8C1RQS8_CYPCA</name>
<evidence type="ECO:0000313" key="6">
    <source>
        <dbReference type="Ensembl" id="ENSCCRP00010118892.1"/>
    </source>
</evidence>
<evidence type="ECO:0000259" key="5">
    <source>
        <dbReference type="SMART" id="SM00249"/>
    </source>
</evidence>
<accession>A0A8C1RQS8</accession>
<dbReference type="InterPro" id="IPR011011">
    <property type="entry name" value="Znf_FYVE_PHD"/>
</dbReference>
<organism evidence="6 7">
    <name type="scientific">Cyprinus carpio</name>
    <name type="common">Common carp</name>
    <dbReference type="NCBI Taxonomy" id="7962"/>
    <lineage>
        <taxon>Eukaryota</taxon>
        <taxon>Metazoa</taxon>
        <taxon>Chordata</taxon>
        <taxon>Craniata</taxon>
        <taxon>Vertebrata</taxon>
        <taxon>Euteleostomi</taxon>
        <taxon>Actinopterygii</taxon>
        <taxon>Neopterygii</taxon>
        <taxon>Teleostei</taxon>
        <taxon>Ostariophysi</taxon>
        <taxon>Cypriniformes</taxon>
        <taxon>Cyprinidae</taxon>
        <taxon>Cyprininae</taxon>
        <taxon>Cyprinus</taxon>
    </lineage>
</organism>
<dbReference type="PROSITE" id="PS01359">
    <property type="entry name" value="ZF_PHD_1"/>
    <property type="match status" value="1"/>
</dbReference>
<dbReference type="Pfam" id="PF09588">
    <property type="entry name" value="YqaJ"/>
    <property type="match status" value="1"/>
</dbReference>
<feature type="compositionally biased region" description="Acidic residues" evidence="4">
    <location>
        <begin position="88"/>
        <end position="98"/>
    </location>
</feature>
<dbReference type="AlphaFoldDB" id="A0A8C1RQS8"/>
<protein>
    <recommendedName>
        <fullName evidence="5">Zinc finger PHD-type domain-containing protein</fullName>
    </recommendedName>
</protein>
<feature type="region of interest" description="Disordered" evidence="4">
    <location>
        <begin position="85"/>
        <end position="105"/>
    </location>
</feature>
<dbReference type="PANTHER" id="PTHR47526">
    <property type="entry name" value="ATP-DEPENDENT DNA HELICASE"/>
    <property type="match status" value="1"/>
</dbReference>
<reference evidence="6" key="2">
    <citation type="submission" date="2025-09" db="UniProtKB">
        <authorList>
            <consortium name="Ensembl"/>
        </authorList>
    </citation>
    <scope>IDENTIFICATION</scope>
</reference>
<dbReference type="GO" id="GO:0008270">
    <property type="term" value="F:zinc ion binding"/>
    <property type="evidence" value="ECO:0007669"/>
    <property type="project" value="UniProtKB-KW"/>
</dbReference>
<keyword evidence="1" id="KW-0479">Metal-binding</keyword>
<keyword evidence="2" id="KW-0863">Zinc-finger</keyword>
<keyword evidence="3" id="KW-0862">Zinc</keyword>
<dbReference type="InterPro" id="IPR011335">
    <property type="entry name" value="Restrct_endonuc-II-like"/>
</dbReference>
<dbReference type="PANTHER" id="PTHR47526:SF4">
    <property type="entry name" value="SWIM-TYPE DOMAIN-CONTAINING PROTEIN"/>
    <property type="match status" value="1"/>
</dbReference>
<reference evidence="6" key="1">
    <citation type="submission" date="2025-08" db="UniProtKB">
        <authorList>
            <consortium name="Ensembl"/>
        </authorList>
    </citation>
    <scope>IDENTIFICATION</scope>
</reference>
<dbReference type="Ensembl" id="ENSCCRT00010132073.1">
    <property type="protein sequence ID" value="ENSCCRP00010118892.1"/>
    <property type="gene ID" value="ENSCCRG00010052043.1"/>
</dbReference>
<dbReference type="SUPFAM" id="SSF52980">
    <property type="entry name" value="Restriction endonuclease-like"/>
    <property type="match status" value="1"/>
</dbReference>
<evidence type="ECO:0000256" key="4">
    <source>
        <dbReference type="SAM" id="MobiDB-lite"/>
    </source>
</evidence>